<evidence type="ECO:0000256" key="1">
    <source>
        <dbReference type="SAM" id="Phobius"/>
    </source>
</evidence>
<gene>
    <name evidence="2" type="ORF">EGI89_10050</name>
</gene>
<protein>
    <submittedName>
        <fullName evidence="2">Uncharacterized protein</fullName>
    </submittedName>
</protein>
<comment type="caution">
    <text evidence="2">The sequence shown here is derived from an EMBL/GenBank/DDBJ whole genome shotgun (WGS) entry which is preliminary data.</text>
</comment>
<feature type="transmembrane region" description="Helical" evidence="1">
    <location>
        <begin position="33"/>
        <end position="56"/>
    </location>
</feature>
<dbReference type="Proteomes" id="UP000267844">
    <property type="component" value="Unassembled WGS sequence"/>
</dbReference>
<organism evidence="2 3">
    <name type="scientific">Empedobacter falsenii</name>
    <dbReference type="NCBI Taxonomy" id="343874"/>
    <lineage>
        <taxon>Bacteria</taxon>
        <taxon>Pseudomonadati</taxon>
        <taxon>Bacteroidota</taxon>
        <taxon>Flavobacteriia</taxon>
        <taxon>Flavobacteriales</taxon>
        <taxon>Weeksellaceae</taxon>
        <taxon>Empedobacter</taxon>
    </lineage>
</organism>
<name>A0A3R8SL06_9FLAO</name>
<reference evidence="2 3" key="1">
    <citation type="submission" date="2018-10" db="EMBL/GenBank/DDBJ databases">
        <title>Transmission dynamics of multidrug resistant bacteria on intensive care unit surfaces.</title>
        <authorList>
            <person name="D'Souza A.W."/>
            <person name="Potter R.F."/>
            <person name="Wallace M."/>
            <person name="Shupe A."/>
            <person name="Patel S."/>
            <person name="Sun S."/>
            <person name="Gul D."/>
            <person name="Kwon J.H."/>
            <person name="Andleeb S."/>
            <person name="Burnham C.-A.D."/>
            <person name="Dantas G."/>
        </authorList>
    </citation>
    <scope>NUCLEOTIDE SEQUENCE [LARGE SCALE GENOMIC DNA]</scope>
    <source>
        <strain evidence="2 3">WF_348</strain>
    </source>
</reference>
<evidence type="ECO:0000313" key="2">
    <source>
        <dbReference type="EMBL" id="RRT90071.1"/>
    </source>
</evidence>
<dbReference type="EMBL" id="RHPO01000021">
    <property type="protein sequence ID" value="RRT90071.1"/>
    <property type="molecule type" value="Genomic_DNA"/>
</dbReference>
<sequence length="76" mass="8672">MEQYPITESLKNSMIFDERIINKAQIMEITVYVIQYITAVGLIETTSVITLILSIMPICLQSFGKFAESWKQIGIN</sequence>
<accession>A0A3R8SL06</accession>
<keyword evidence="1" id="KW-0812">Transmembrane</keyword>
<keyword evidence="1" id="KW-1133">Transmembrane helix</keyword>
<evidence type="ECO:0000313" key="3">
    <source>
        <dbReference type="Proteomes" id="UP000267844"/>
    </source>
</evidence>
<dbReference type="AlphaFoldDB" id="A0A3R8SL06"/>
<keyword evidence="1" id="KW-0472">Membrane</keyword>
<proteinExistence type="predicted"/>